<sequence length="106" mass="11938">MTIGLTQSQALKVSLLAVSEIEKIGVSVTSTTIENYFKFENAKMISLALSFEDQLAETLSLYLDSLSEEWKDTSRSKPNLHRVLDLRGRDPLYLGAIWLSFDLLPD</sequence>
<dbReference type="RefSeq" id="WP_146719775.1">
    <property type="nucleotide sequence ID" value="NZ_BSUI01000011.1"/>
</dbReference>
<dbReference type="EMBL" id="JACHFV010000015">
    <property type="protein sequence ID" value="MBB5296916.1"/>
    <property type="molecule type" value="Genomic_DNA"/>
</dbReference>
<reference evidence="1 2" key="1">
    <citation type="submission" date="2020-08" db="EMBL/GenBank/DDBJ databases">
        <title>Genomic Encyclopedia of Type Strains, Phase IV (KMG-IV): sequencing the most valuable type-strain genomes for metagenomic binning, comparative biology and taxonomic classification.</title>
        <authorList>
            <person name="Goeker M."/>
        </authorList>
    </citation>
    <scope>NUCLEOTIDE SEQUENCE [LARGE SCALE GENOMIC DNA]</scope>
    <source>
        <strain evidence="1 2">DSM 105434</strain>
    </source>
</reference>
<proteinExistence type="predicted"/>
<comment type="caution">
    <text evidence="1">The sequence shown here is derived from an EMBL/GenBank/DDBJ whole genome shotgun (WGS) entry which is preliminary data.</text>
</comment>
<name>A0ABR6MYE9_9DEIO</name>
<gene>
    <name evidence="1" type="ORF">HNQ10_003776</name>
</gene>
<keyword evidence="2" id="KW-1185">Reference proteome</keyword>
<dbReference type="Proteomes" id="UP000536909">
    <property type="component" value="Unassembled WGS sequence"/>
</dbReference>
<protein>
    <submittedName>
        <fullName evidence="1">Uncharacterized protein</fullName>
    </submittedName>
</protein>
<organism evidence="1 2">
    <name type="scientific">Deinococcus metallilatus</name>
    <dbReference type="NCBI Taxonomy" id="1211322"/>
    <lineage>
        <taxon>Bacteria</taxon>
        <taxon>Thermotogati</taxon>
        <taxon>Deinococcota</taxon>
        <taxon>Deinococci</taxon>
        <taxon>Deinococcales</taxon>
        <taxon>Deinococcaceae</taxon>
        <taxon>Deinococcus</taxon>
    </lineage>
</organism>
<evidence type="ECO:0000313" key="2">
    <source>
        <dbReference type="Proteomes" id="UP000536909"/>
    </source>
</evidence>
<accession>A0ABR6MYE9</accession>
<evidence type="ECO:0000313" key="1">
    <source>
        <dbReference type="EMBL" id="MBB5296916.1"/>
    </source>
</evidence>